<keyword evidence="2" id="KW-1185">Reference proteome</keyword>
<protein>
    <submittedName>
        <fullName evidence="1">Uncharacterized protein</fullName>
    </submittedName>
</protein>
<sequence>MMRLAGSTGCSSNIWRLHWPICLISISSGGSEFSHYHSQLGNRMQLPSFWVDSRASRQPPGREGGEGAAQVGRRMFLPPQDSAWVEGPGQEPDIEQSPALGQLDSRLSKFCLLNNCILQLNAHKSLVTARLRVK</sequence>
<reference evidence="1 2" key="1">
    <citation type="journal article" date="2020" name="Nature">
        <title>Six reference-quality genomes reveal evolution of bat adaptations.</title>
        <authorList>
            <person name="Jebb D."/>
            <person name="Huang Z."/>
            <person name="Pippel M."/>
            <person name="Hughes G.M."/>
            <person name="Lavrichenko K."/>
            <person name="Devanna P."/>
            <person name="Winkler S."/>
            <person name="Jermiin L.S."/>
            <person name="Skirmuntt E.C."/>
            <person name="Katzourakis A."/>
            <person name="Burkitt-Gray L."/>
            <person name="Ray D.A."/>
            <person name="Sullivan K.A.M."/>
            <person name="Roscito J.G."/>
            <person name="Kirilenko B.M."/>
            <person name="Davalos L.M."/>
            <person name="Corthals A.P."/>
            <person name="Power M.L."/>
            <person name="Jones G."/>
            <person name="Ransome R.D."/>
            <person name="Dechmann D.K.N."/>
            <person name="Locatelli A.G."/>
            <person name="Puechmaille S.J."/>
            <person name="Fedrigo O."/>
            <person name="Jarvis E.D."/>
            <person name="Hiller M."/>
            <person name="Vernes S.C."/>
            <person name="Myers E.W."/>
            <person name="Teeling E.C."/>
        </authorList>
    </citation>
    <scope>NUCLEOTIDE SEQUENCE [LARGE SCALE GENOMIC DNA]</scope>
    <source>
        <strain evidence="1">MMyoMyo1</strain>
        <tissue evidence="1">Flight muscle</tissue>
    </source>
</reference>
<proteinExistence type="predicted"/>
<comment type="caution">
    <text evidence="1">The sequence shown here is derived from an EMBL/GenBank/DDBJ whole genome shotgun (WGS) entry which is preliminary data.</text>
</comment>
<dbReference type="AlphaFoldDB" id="A0A7J7Z4Z6"/>
<evidence type="ECO:0000313" key="2">
    <source>
        <dbReference type="Proteomes" id="UP000527355"/>
    </source>
</evidence>
<dbReference type="EMBL" id="JABWUV010000003">
    <property type="protein sequence ID" value="KAF6369292.1"/>
    <property type="molecule type" value="Genomic_DNA"/>
</dbReference>
<evidence type="ECO:0000313" key="1">
    <source>
        <dbReference type="EMBL" id="KAF6369292.1"/>
    </source>
</evidence>
<organism evidence="1 2">
    <name type="scientific">Myotis myotis</name>
    <name type="common">Greater mouse-eared bat</name>
    <name type="synonym">Vespertilio myotis</name>
    <dbReference type="NCBI Taxonomy" id="51298"/>
    <lineage>
        <taxon>Eukaryota</taxon>
        <taxon>Metazoa</taxon>
        <taxon>Chordata</taxon>
        <taxon>Craniata</taxon>
        <taxon>Vertebrata</taxon>
        <taxon>Euteleostomi</taxon>
        <taxon>Mammalia</taxon>
        <taxon>Eutheria</taxon>
        <taxon>Laurasiatheria</taxon>
        <taxon>Chiroptera</taxon>
        <taxon>Yangochiroptera</taxon>
        <taxon>Vespertilionidae</taxon>
        <taxon>Myotis</taxon>
    </lineage>
</organism>
<accession>A0A7J7Z4Z6</accession>
<name>A0A7J7Z4Z6_MYOMY</name>
<gene>
    <name evidence="1" type="ORF">mMyoMyo1_010659</name>
</gene>
<dbReference type="Proteomes" id="UP000527355">
    <property type="component" value="Unassembled WGS sequence"/>
</dbReference>